<dbReference type="RefSeq" id="WP_160559173.1">
    <property type="nucleotide sequence ID" value="NZ_QZDT01000006.1"/>
</dbReference>
<comment type="caution">
    <text evidence="1">The sequence shown here is derived from an EMBL/GenBank/DDBJ whole genome shotgun (WGS) entry which is preliminary data.</text>
</comment>
<reference evidence="1" key="1">
    <citation type="submission" date="2018-09" db="EMBL/GenBank/DDBJ databases">
        <title>Murine metabolic-syndrome-specific gut microbial biobank.</title>
        <authorList>
            <person name="Liu C."/>
        </authorList>
    </citation>
    <scope>NUCLEOTIDE SEQUENCE</scope>
    <source>
        <strain evidence="1">D42-62</strain>
    </source>
</reference>
<dbReference type="EMBL" id="QZDT01000006">
    <property type="protein sequence ID" value="NBJ92096.1"/>
    <property type="molecule type" value="Genomic_DNA"/>
</dbReference>
<gene>
    <name evidence="1" type="ORF">D5281_05710</name>
</gene>
<accession>A0A9X5GRE2</accession>
<organism evidence="1 2">
    <name type="scientific">Parablautia muri</name>
    <dbReference type="NCBI Taxonomy" id="2320879"/>
    <lineage>
        <taxon>Bacteria</taxon>
        <taxon>Bacillati</taxon>
        <taxon>Bacillota</taxon>
        <taxon>Clostridia</taxon>
        <taxon>Lachnospirales</taxon>
        <taxon>Lachnospiraceae</taxon>
        <taxon>Parablautia</taxon>
    </lineage>
</organism>
<evidence type="ECO:0000313" key="2">
    <source>
        <dbReference type="Proteomes" id="UP001154420"/>
    </source>
</evidence>
<dbReference type="Proteomes" id="UP001154420">
    <property type="component" value="Unassembled WGS sequence"/>
</dbReference>
<name>A0A9X5GRE2_9FIRM</name>
<protein>
    <submittedName>
        <fullName evidence="1">Uncharacterized protein</fullName>
    </submittedName>
</protein>
<proteinExistence type="predicted"/>
<evidence type="ECO:0000313" key="1">
    <source>
        <dbReference type="EMBL" id="NBJ92096.1"/>
    </source>
</evidence>
<keyword evidence="2" id="KW-1185">Reference proteome</keyword>
<sequence>MTNKDIDMIQENIRRDSFKNEYWGLYQDVWNFHKKYSKVQTDDAYWEAVVDESGQIAKKYDNHKFAIALLLAVIDELERIYKEMMKNADTAV</sequence>
<dbReference type="OrthoDB" id="9801674at2"/>
<dbReference type="AlphaFoldDB" id="A0A9X5GRE2"/>